<keyword evidence="5" id="KW-0732">Signal</keyword>
<comment type="function">
    <text evidence="7">Controls stomatal patterning.</text>
</comment>
<proteinExistence type="inferred from homology"/>
<dbReference type="Proteomes" id="UP000824890">
    <property type="component" value="Unassembled WGS sequence"/>
</dbReference>
<protein>
    <recommendedName>
        <fullName evidence="7">Epidermal patterning factor-like protein</fullName>
    </recommendedName>
</protein>
<accession>A0ABQ8EAX8</accession>
<evidence type="ECO:0000256" key="8">
    <source>
        <dbReference type="SAM" id="Phobius"/>
    </source>
</evidence>
<sequence>IVCLRNIEEMVTSLKYKRHGFRAAFFLVNIFSSLLYPHCMSAGAHDQQLKMKESVIGSEPPACGNKCLNCKPCLPYLFDIHGAHDDNDDREPYYPVKWMCRCQEKIFEPQE</sequence>
<keyword evidence="10" id="KW-1185">Reference proteome</keyword>
<evidence type="ECO:0000256" key="4">
    <source>
        <dbReference type="ARBA" id="ARBA00022525"/>
    </source>
</evidence>
<comment type="subcellular location">
    <subcellularLocation>
        <location evidence="1 7">Secreted</location>
    </subcellularLocation>
</comment>
<dbReference type="PANTHER" id="PTHR33109:SF60">
    <property type="entry name" value="EPIDERMAL PATTERNING FACTOR-LIKE PROTEIN 8"/>
    <property type="match status" value="1"/>
</dbReference>
<dbReference type="EMBL" id="JAGKQM010000002">
    <property type="protein sequence ID" value="KAH0938786.1"/>
    <property type="molecule type" value="Genomic_DNA"/>
</dbReference>
<dbReference type="InterPro" id="IPR039455">
    <property type="entry name" value="EPFL"/>
</dbReference>
<keyword evidence="6" id="KW-1015">Disulfide bond</keyword>
<keyword evidence="3 7" id="KW-0217">Developmental protein</keyword>
<evidence type="ECO:0000256" key="1">
    <source>
        <dbReference type="ARBA" id="ARBA00004613"/>
    </source>
</evidence>
<feature type="transmembrane region" description="Helical" evidence="8">
    <location>
        <begin position="20"/>
        <end position="38"/>
    </location>
</feature>
<dbReference type="PANTHER" id="PTHR33109">
    <property type="entry name" value="EPIDERMAL PATTERNING FACTOR-LIKE PROTEIN 4"/>
    <property type="match status" value="1"/>
</dbReference>
<organism evidence="9 10">
    <name type="scientific">Brassica napus</name>
    <name type="common">Rape</name>
    <dbReference type="NCBI Taxonomy" id="3708"/>
    <lineage>
        <taxon>Eukaryota</taxon>
        <taxon>Viridiplantae</taxon>
        <taxon>Streptophyta</taxon>
        <taxon>Embryophyta</taxon>
        <taxon>Tracheophyta</taxon>
        <taxon>Spermatophyta</taxon>
        <taxon>Magnoliopsida</taxon>
        <taxon>eudicotyledons</taxon>
        <taxon>Gunneridae</taxon>
        <taxon>Pentapetalae</taxon>
        <taxon>rosids</taxon>
        <taxon>malvids</taxon>
        <taxon>Brassicales</taxon>
        <taxon>Brassicaceae</taxon>
        <taxon>Brassiceae</taxon>
        <taxon>Brassica</taxon>
    </lineage>
</organism>
<evidence type="ECO:0000256" key="6">
    <source>
        <dbReference type="ARBA" id="ARBA00023157"/>
    </source>
</evidence>
<feature type="non-terminal residue" evidence="9">
    <location>
        <position position="1"/>
    </location>
</feature>
<comment type="caution">
    <text evidence="9">The sequence shown here is derived from an EMBL/GenBank/DDBJ whole genome shotgun (WGS) entry which is preliminary data.</text>
</comment>
<keyword evidence="8" id="KW-1133">Transmembrane helix</keyword>
<evidence type="ECO:0000256" key="3">
    <source>
        <dbReference type="ARBA" id="ARBA00022473"/>
    </source>
</evidence>
<comment type="similarity">
    <text evidence="2 7">Belongs to the plant cysteine rich small secretory peptide family. Epidermal patterning factor subfamily.</text>
</comment>
<evidence type="ECO:0000313" key="9">
    <source>
        <dbReference type="EMBL" id="KAH0938786.1"/>
    </source>
</evidence>
<keyword evidence="8" id="KW-0472">Membrane</keyword>
<keyword evidence="4 7" id="KW-0964">Secreted</keyword>
<gene>
    <name evidence="9" type="ORF">HID58_006247</name>
</gene>
<reference evidence="9 10" key="1">
    <citation type="submission" date="2021-05" db="EMBL/GenBank/DDBJ databases">
        <title>Genome Assembly of Synthetic Allotetraploid Brassica napus Reveals Homoeologous Exchanges between Subgenomes.</title>
        <authorList>
            <person name="Davis J.T."/>
        </authorList>
    </citation>
    <scope>NUCLEOTIDE SEQUENCE [LARGE SCALE GENOMIC DNA]</scope>
    <source>
        <strain evidence="10">cv. Da-Ae</strain>
        <tissue evidence="9">Seedling</tissue>
    </source>
</reference>
<evidence type="ECO:0000256" key="7">
    <source>
        <dbReference type="RuleBase" id="RU367102"/>
    </source>
</evidence>
<keyword evidence="8" id="KW-0812">Transmembrane</keyword>
<evidence type="ECO:0000256" key="5">
    <source>
        <dbReference type="ARBA" id="ARBA00022729"/>
    </source>
</evidence>
<dbReference type="Pfam" id="PF17181">
    <property type="entry name" value="EPF"/>
    <property type="match status" value="1"/>
</dbReference>
<name>A0ABQ8EAX8_BRANA</name>
<evidence type="ECO:0000313" key="10">
    <source>
        <dbReference type="Proteomes" id="UP000824890"/>
    </source>
</evidence>
<evidence type="ECO:0000256" key="2">
    <source>
        <dbReference type="ARBA" id="ARBA00008127"/>
    </source>
</evidence>